<name>G2RCD3_THETT</name>
<proteinExistence type="predicted"/>
<dbReference type="AlphaFoldDB" id="G2RCD3"/>
<organism evidence="2 3">
    <name type="scientific">Thermothielavioides terrestris (strain ATCC 38088 / NRRL 8126)</name>
    <name type="common">Thielavia terrestris</name>
    <dbReference type="NCBI Taxonomy" id="578455"/>
    <lineage>
        <taxon>Eukaryota</taxon>
        <taxon>Fungi</taxon>
        <taxon>Dikarya</taxon>
        <taxon>Ascomycota</taxon>
        <taxon>Pezizomycotina</taxon>
        <taxon>Sordariomycetes</taxon>
        <taxon>Sordariomycetidae</taxon>
        <taxon>Sordariales</taxon>
        <taxon>Chaetomiaceae</taxon>
        <taxon>Thermothielavioides</taxon>
        <taxon>Thermothielavioides terrestris</taxon>
    </lineage>
</organism>
<evidence type="ECO:0000256" key="1">
    <source>
        <dbReference type="SAM" id="MobiDB-lite"/>
    </source>
</evidence>
<evidence type="ECO:0000313" key="3">
    <source>
        <dbReference type="Proteomes" id="UP000008181"/>
    </source>
</evidence>
<evidence type="ECO:0000313" key="2">
    <source>
        <dbReference type="EMBL" id="AEO70568.1"/>
    </source>
</evidence>
<dbReference type="HOGENOM" id="CLU_2575527_0_0_1"/>
<accession>G2RCD3</accession>
<dbReference type="RefSeq" id="XP_003656904.1">
    <property type="nucleotide sequence ID" value="XM_003656856.1"/>
</dbReference>
<dbReference type="EMBL" id="CP003013">
    <property type="protein sequence ID" value="AEO70568.1"/>
    <property type="molecule type" value="Genomic_DNA"/>
</dbReference>
<gene>
    <name evidence="2" type="ORF">THITE_2092073</name>
</gene>
<protein>
    <submittedName>
        <fullName evidence="2">Uncharacterized protein</fullName>
    </submittedName>
</protein>
<feature type="region of interest" description="Disordered" evidence="1">
    <location>
        <begin position="1"/>
        <end position="32"/>
    </location>
</feature>
<dbReference type="OrthoDB" id="48988at2759"/>
<feature type="compositionally biased region" description="Basic and acidic residues" evidence="1">
    <location>
        <begin position="12"/>
        <end position="24"/>
    </location>
</feature>
<reference evidence="2 3" key="1">
    <citation type="journal article" date="2011" name="Nat. Biotechnol.">
        <title>Comparative genomic analysis of the thermophilic biomass-degrading fungi Myceliophthora thermophila and Thielavia terrestris.</title>
        <authorList>
            <person name="Berka R.M."/>
            <person name="Grigoriev I.V."/>
            <person name="Otillar R."/>
            <person name="Salamov A."/>
            <person name="Grimwood J."/>
            <person name="Reid I."/>
            <person name="Ishmael N."/>
            <person name="John T."/>
            <person name="Darmond C."/>
            <person name="Moisan M.-C."/>
            <person name="Henrissat B."/>
            <person name="Coutinho P.M."/>
            <person name="Lombard V."/>
            <person name="Natvig D.O."/>
            <person name="Lindquist E."/>
            <person name="Schmutz J."/>
            <person name="Lucas S."/>
            <person name="Harris P."/>
            <person name="Powlowski J."/>
            <person name="Bellemare A."/>
            <person name="Taylor D."/>
            <person name="Butler G."/>
            <person name="de Vries R.P."/>
            <person name="Allijn I.E."/>
            <person name="van den Brink J."/>
            <person name="Ushinsky S."/>
            <person name="Storms R."/>
            <person name="Powell A.J."/>
            <person name="Paulsen I.T."/>
            <person name="Elbourne L.D.H."/>
            <person name="Baker S.E."/>
            <person name="Magnuson J."/>
            <person name="LaBoissiere S."/>
            <person name="Clutterbuck A.J."/>
            <person name="Martinez D."/>
            <person name="Wogulis M."/>
            <person name="de Leon A.L."/>
            <person name="Rey M.W."/>
            <person name="Tsang A."/>
        </authorList>
    </citation>
    <scope>NUCLEOTIDE SEQUENCE [LARGE SCALE GENOMIC DNA]</scope>
    <source>
        <strain evidence="3">ATCC 38088 / NRRL 8126</strain>
    </source>
</reference>
<keyword evidence="3" id="KW-1185">Reference proteome</keyword>
<dbReference type="Proteomes" id="UP000008181">
    <property type="component" value="Chromosome 5"/>
</dbReference>
<sequence length="81" mass="8692">MSAAVASLGDGGEGRRPGGDDNQDRNTFGGRQTARFRECKCEDAFEMLDYFYSQGGNFIDNGLRLSGGRVRGPGGRVDEVA</sequence>
<dbReference type="GeneID" id="11519563"/>
<dbReference type="KEGG" id="ttt:THITE_2092073"/>